<dbReference type="EMBL" id="BOMM01000040">
    <property type="protein sequence ID" value="GIE12706.1"/>
    <property type="molecule type" value="Genomic_DNA"/>
</dbReference>
<accession>A0A919MAL6</accession>
<keyword evidence="2" id="KW-1185">Reference proteome</keyword>
<comment type="caution">
    <text evidence="1">The sequence shown here is derived from an EMBL/GenBank/DDBJ whole genome shotgun (WGS) entry which is preliminary data.</text>
</comment>
<sequence>MEVGETTPPALRVVDLWAAGKWLTTDDNTAYTPSLSHYMRLEADRVRRGDVPSCPFPGRPPAEIFQLLRADETEFAQQFWFMRWSEIVDNVSAFAYLDDDLVIMFGFWRTNHRFTDDLGTGFVTRIPPAEFASIANAAADSLDAGVTQ</sequence>
<proteinExistence type="predicted"/>
<dbReference type="AlphaFoldDB" id="A0A919MAL6"/>
<evidence type="ECO:0000313" key="1">
    <source>
        <dbReference type="EMBL" id="GIE12706.1"/>
    </source>
</evidence>
<reference evidence="1" key="1">
    <citation type="submission" date="2021-01" db="EMBL/GenBank/DDBJ databases">
        <title>Whole genome shotgun sequence of Actinoplanes ferrugineus NBRC 15555.</title>
        <authorList>
            <person name="Komaki H."/>
            <person name="Tamura T."/>
        </authorList>
    </citation>
    <scope>NUCLEOTIDE SEQUENCE</scope>
    <source>
        <strain evidence="1">NBRC 15555</strain>
    </source>
</reference>
<evidence type="ECO:0000313" key="2">
    <source>
        <dbReference type="Proteomes" id="UP000598174"/>
    </source>
</evidence>
<protein>
    <submittedName>
        <fullName evidence="1">Uncharacterized protein</fullName>
    </submittedName>
</protein>
<organism evidence="1 2">
    <name type="scientific">Paractinoplanes ferrugineus</name>
    <dbReference type="NCBI Taxonomy" id="113564"/>
    <lineage>
        <taxon>Bacteria</taxon>
        <taxon>Bacillati</taxon>
        <taxon>Actinomycetota</taxon>
        <taxon>Actinomycetes</taxon>
        <taxon>Micromonosporales</taxon>
        <taxon>Micromonosporaceae</taxon>
        <taxon>Paractinoplanes</taxon>
    </lineage>
</organism>
<dbReference type="Proteomes" id="UP000598174">
    <property type="component" value="Unassembled WGS sequence"/>
</dbReference>
<name>A0A919MAL6_9ACTN</name>
<gene>
    <name evidence="1" type="ORF">Afe05nite_45460</name>
</gene>